<dbReference type="EC" id="3.1.1.11" evidence="3"/>
<feature type="chain" id="PRO_5041408202" description="pectinesterase" evidence="6">
    <location>
        <begin position="25"/>
        <end position="154"/>
    </location>
</feature>
<evidence type="ECO:0000259" key="7">
    <source>
        <dbReference type="Pfam" id="PF01095"/>
    </source>
</evidence>
<dbReference type="Proteomes" id="UP000824469">
    <property type="component" value="Unassembled WGS sequence"/>
</dbReference>
<dbReference type="SUPFAM" id="SSF51126">
    <property type="entry name" value="Pectin lyase-like"/>
    <property type="match status" value="1"/>
</dbReference>
<dbReference type="OMA" id="CRTEAYY"/>
<gene>
    <name evidence="8" type="ORF">KI387_017739</name>
</gene>
<evidence type="ECO:0000313" key="8">
    <source>
        <dbReference type="EMBL" id="KAH9323100.1"/>
    </source>
</evidence>
<name>A0AA38GLN2_TAXCH</name>
<comment type="similarity">
    <text evidence="2">Belongs to the pectinesterase family.</text>
</comment>
<dbReference type="InterPro" id="IPR000070">
    <property type="entry name" value="Pectinesterase_cat"/>
</dbReference>
<dbReference type="PANTHER" id="PTHR31321">
    <property type="entry name" value="ACYL-COA THIOESTER HYDROLASE YBHC-RELATED"/>
    <property type="match status" value="1"/>
</dbReference>
<dbReference type="Pfam" id="PF01095">
    <property type="entry name" value="Pectinesterase"/>
    <property type="match status" value="1"/>
</dbReference>
<dbReference type="GO" id="GO:0030599">
    <property type="term" value="F:pectinesterase activity"/>
    <property type="evidence" value="ECO:0007669"/>
    <property type="project" value="UniProtKB-EC"/>
</dbReference>
<keyword evidence="6" id="KW-0732">Signal</keyword>
<evidence type="ECO:0000256" key="2">
    <source>
        <dbReference type="ARBA" id="ARBA00008891"/>
    </source>
</evidence>
<comment type="caution">
    <text evidence="8">The sequence shown here is derived from an EMBL/GenBank/DDBJ whole genome shotgun (WGS) entry which is preliminary data.</text>
</comment>
<dbReference type="PANTHER" id="PTHR31321:SF19">
    <property type="entry name" value="PECTINESTERASE 68-RELATED"/>
    <property type="match status" value="1"/>
</dbReference>
<feature type="non-terminal residue" evidence="8">
    <location>
        <position position="1"/>
    </location>
</feature>
<evidence type="ECO:0000256" key="3">
    <source>
        <dbReference type="ARBA" id="ARBA00013229"/>
    </source>
</evidence>
<dbReference type="GO" id="GO:0042545">
    <property type="term" value="P:cell wall modification"/>
    <property type="evidence" value="ECO:0007669"/>
    <property type="project" value="InterPro"/>
</dbReference>
<feature type="domain" description="Pectinesterase catalytic" evidence="7">
    <location>
        <begin position="37"/>
        <end position="142"/>
    </location>
</feature>
<keyword evidence="9" id="KW-1185">Reference proteome</keyword>
<feature type="signal peptide" evidence="6">
    <location>
        <begin position="1"/>
        <end position="24"/>
    </location>
</feature>
<proteinExistence type="inferred from homology"/>
<dbReference type="InterPro" id="IPR011050">
    <property type="entry name" value="Pectin_lyase_fold/virulence"/>
</dbReference>
<dbReference type="EMBL" id="JAHRHJ020000003">
    <property type="protein sequence ID" value="KAH9323100.1"/>
    <property type="molecule type" value="Genomic_DNA"/>
</dbReference>
<dbReference type="Gene3D" id="2.160.20.10">
    <property type="entry name" value="Single-stranded right-handed beta-helix, Pectin lyase-like"/>
    <property type="match status" value="1"/>
</dbReference>
<dbReference type="AlphaFoldDB" id="A0AA38GLN2"/>
<keyword evidence="4" id="KW-0378">Hydrolase</keyword>
<evidence type="ECO:0000256" key="1">
    <source>
        <dbReference type="ARBA" id="ARBA00005184"/>
    </source>
</evidence>
<evidence type="ECO:0000256" key="4">
    <source>
        <dbReference type="ARBA" id="ARBA00022801"/>
    </source>
</evidence>
<protein>
    <recommendedName>
        <fullName evidence="3">pectinesterase</fullName>
        <ecNumber evidence="3">3.1.1.11</ecNumber>
    </recommendedName>
</protein>
<keyword evidence="5" id="KW-0063">Aspartyl esterase</keyword>
<dbReference type="GO" id="GO:0045490">
    <property type="term" value="P:pectin catabolic process"/>
    <property type="evidence" value="ECO:0007669"/>
    <property type="project" value="TreeGrafter"/>
</dbReference>
<evidence type="ECO:0000313" key="9">
    <source>
        <dbReference type="Proteomes" id="UP000824469"/>
    </source>
</evidence>
<accession>A0AA38GLN2</accession>
<evidence type="ECO:0000256" key="6">
    <source>
        <dbReference type="SAM" id="SignalP"/>
    </source>
</evidence>
<comment type="pathway">
    <text evidence="1">Glycan metabolism; pectin degradation; 2-dehydro-3-deoxy-D-gluconate from pectin: step 1/5.</text>
</comment>
<organism evidence="8 9">
    <name type="scientific">Taxus chinensis</name>
    <name type="common">Chinese yew</name>
    <name type="synonym">Taxus wallichiana var. chinensis</name>
    <dbReference type="NCBI Taxonomy" id="29808"/>
    <lineage>
        <taxon>Eukaryota</taxon>
        <taxon>Viridiplantae</taxon>
        <taxon>Streptophyta</taxon>
        <taxon>Embryophyta</taxon>
        <taxon>Tracheophyta</taxon>
        <taxon>Spermatophyta</taxon>
        <taxon>Pinopsida</taxon>
        <taxon>Pinidae</taxon>
        <taxon>Conifers II</taxon>
        <taxon>Cupressales</taxon>
        <taxon>Taxaceae</taxon>
        <taxon>Taxus</taxon>
    </lineage>
</organism>
<sequence length="154" mass="17237">MEMGGFVLLMLFVFLIQQWCRTEAYYMAGHGLRSRYIIVDNEGRGHFGSVQAAVDSVRDGNRARVVIEIRPGFYEEKVIVPATKPYITLQGWGNERTVLEWHNKASDTGPDGQELHTYNTASVTVLANHFTAKNITFRNSAPAPFAWNGRMAGG</sequence>
<reference evidence="8 9" key="1">
    <citation type="journal article" date="2021" name="Nat. Plants">
        <title>The Taxus genome provides insights into paclitaxel biosynthesis.</title>
        <authorList>
            <person name="Xiong X."/>
            <person name="Gou J."/>
            <person name="Liao Q."/>
            <person name="Li Y."/>
            <person name="Zhou Q."/>
            <person name="Bi G."/>
            <person name="Li C."/>
            <person name="Du R."/>
            <person name="Wang X."/>
            <person name="Sun T."/>
            <person name="Guo L."/>
            <person name="Liang H."/>
            <person name="Lu P."/>
            <person name="Wu Y."/>
            <person name="Zhang Z."/>
            <person name="Ro D.K."/>
            <person name="Shang Y."/>
            <person name="Huang S."/>
            <person name="Yan J."/>
        </authorList>
    </citation>
    <scope>NUCLEOTIDE SEQUENCE [LARGE SCALE GENOMIC DNA]</scope>
    <source>
        <strain evidence="8">Ta-2019</strain>
    </source>
</reference>
<evidence type="ECO:0000256" key="5">
    <source>
        <dbReference type="ARBA" id="ARBA00023085"/>
    </source>
</evidence>
<dbReference type="InterPro" id="IPR012334">
    <property type="entry name" value="Pectin_lyas_fold"/>
</dbReference>